<evidence type="ECO:0000313" key="3">
    <source>
        <dbReference type="Proteomes" id="UP000316626"/>
    </source>
</evidence>
<dbReference type="OrthoDB" id="2596219at2"/>
<name>A0A544TVJ9_9BACI</name>
<protein>
    <submittedName>
        <fullName evidence="2">Uncharacterized protein</fullName>
    </submittedName>
</protein>
<feature type="transmembrane region" description="Helical" evidence="1">
    <location>
        <begin position="81"/>
        <end position="103"/>
    </location>
</feature>
<organism evidence="2 3">
    <name type="scientific">Psychrobacillus vulpis</name>
    <dbReference type="NCBI Taxonomy" id="2325572"/>
    <lineage>
        <taxon>Bacteria</taxon>
        <taxon>Bacillati</taxon>
        <taxon>Bacillota</taxon>
        <taxon>Bacilli</taxon>
        <taxon>Bacillales</taxon>
        <taxon>Bacillaceae</taxon>
        <taxon>Psychrobacillus</taxon>
    </lineage>
</organism>
<dbReference type="EMBL" id="VDGI01000001">
    <property type="protein sequence ID" value="TQR21478.1"/>
    <property type="molecule type" value="Genomic_DNA"/>
</dbReference>
<keyword evidence="1" id="KW-0472">Membrane</keyword>
<sequence length="187" mass="21939">MRDGFKQLIIGYLFVLIKIHIVVDILPDFIGYIFIYNGIKKIATTSAQSYEKLKILSAIIAIFSVPNFFLSDQMIQQSIWWGYYVIALSLLKVILVYFLFDILRVVARLLPSDEALLSTKRMYTWYMTIILGSLFFQSILMNFPIFMIQSVSIFIVILVLIIEISFLVYLRNMQKRFPDNNLFNRYA</sequence>
<evidence type="ECO:0000313" key="2">
    <source>
        <dbReference type="EMBL" id="TQR21478.1"/>
    </source>
</evidence>
<dbReference type="Proteomes" id="UP000316626">
    <property type="component" value="Unassembled WGS sequence"/>
</dbReference>
<proteinExistence type="predicted"/>
<reference evidence="2 3" key="1">
    <citation type="submission" date="2019-06" db="EMBL/GenBank/DDBJ databases">
        <title>Psychrobacillus vulpis sp. nov., a new species isolated from feces of a red fox that inhabits in The Tablas de Daimiel Natural Park, Albacete, Spain.</title>
        <authorList>
            <person name="Rodriguez M."/>
            <person name="Reina J.C."/>
            <person name="Bejar V."/>
            <person name="Llamas I."/>
        </authorList>
    </citation>
    <scope>NUCLEOTIDE SEQUENCE [LARGE SCALE GENOMIC DNA]</scope>
    <source>
        <strain evidence="2 3">Z8</strain>
    </source>
</reference>
<feature type="transmembrane region" description="Helical" evidence="1">
    <location>
        <begin position="146"/>
        <end position="170"/>
    </location>
</feature>
<comment type="caution">
    <text evidence="2">The sequence shown here is derived from an EMBL/GenBank/DDBJ whole genome shotgun (WGS) entry which is preliminary data.</text>
</comment>
<feature type="transmembrane region" description="Helical" evidence="1">
    <location>
        <begin position="12"/>
        <end position="35"/>
    </location>
</feature>
<feature type="transmembrane region" description="Helical" evidence="1">
    <location>
        <begin position="55"/>
        <end position="75"/>
    </location>
</feature>
<gene>
    <name evidence="2" type="ORF">FG384_00545</name>
</gene>
<dbReference type="RefSeq" id="WP_142640606.1">
    <property type="nucleotide sequence ID" value="NZ_VDGI01000001.1"/>
</dbReference>
<dbReference type="AlphaFoldDB" id="A0A544TVJ9"/>
<evidence type="ECO:0000256" key="1">
    <source>
        <dbReference type="SAM" id="Phobius"/>
    </source>
</evidence>
<feature type="transmembrane region" description="Helical" evidence="1">
    <location>
        <begin position="123"/>
        <end position="140"/>
    </location>
</feature>
<accession>A0A544TVJ9</accession>
<keyword evidence="1" id="KW-1133">Transmembrane helix</keyword>
<keyword evidence="1" id="KW-0812">Transmembrane</keyword>
<keyword evidence="3" id="KW-1185">Reference proteome</keyword>